<comment type="caution">
    <text evidence="20">The sequence shown here is derived from an EMBL/GenBank/DDBJ whole genome shotgun (WGS) entry which is preliminary data.</text>
</comment>
<evidence type="ECO:0000256" key="5">
    <source>
        <dbReference type="ARBA" id="ARBA00013200"/>
    </source>
</evidence>
<evidence type="ECO:0000256" key="17">
    <source>
        <dbReference type="ARBA" id="ARBA00048623"/>
    </source>
</evidence>
<comment type="catalytic activity">
    <reaction evidence="18 19">
        <text>alpha-ribazole 5'-phosphate + adenosylcob(III)inamide-GDP = adenosylcob(III)alamin 5'-phosphate + GMP + H(+)</text>
        <dbReference type="Rhea" id="RHEA:23560"/>
        <dbReference type="ChEBI" id="CHEBI:15378"/>
        <dbReference type="ChEBI" id="CHEBI:57918"/>
        <dbReference type="ChEBI" id="CHEBI:58115"/>
        <dbReference type="ChEBI" id="CHEBI:60487"/>
        <dbReference type="ChEBI" id="CHEBI:60493"/>
        <dbReference type="EC" id="2.7.8.26"/>
    </reaction>
</comment>
<evidence type="ECO:0000256" key="2">
    <source>
        <dbReference type="ARBA" id="ARBA00004651"/>
    </source>
</evidence>
<keyword evidence="12 19" id="KW-1133">Transmembrane helix</keyword>
<dbReference type="NCBIfam" id="TIGR00317">
    <property type="entry name" value="cobS"/>
    <property type="match status" value="1"/>
</dbReference>
<evidence type="ECO:0000256" key="1">
    <source>
        <dbReference type="ARBA" id="ARBA00001946"/>
    </source>
</evidence>
<dbReference type="EC" id="2.7.8.26" evidence="5 19"/>
<reference evidence="21" key="1">
    <citation type="journal article" date="2019" name="Int. J. Syst. Evol. Microbiol.">
        <title>The Global Catalogue of Microorganisms (GCM) 10K type strain sequencing project: providing services to taxonomists for standard genome sequencing and annotation.</title>
        <authorList>
            <consortium name="The Broad Institute Genomics Platform"/>
            <consortium name="The Broad Institute Genome Sequencing Center for Infectious Disease"/>
            <person name="Wu L."/>
            <person name="Ma J."/>
        </authorList>
    </citation>
    <scope>NUCLEOTIDE SEQUENCE [LARGE SCALE GENOMIC DNA]</scope>
    <source>
        <strain evidence="21">CCUG 53915</strain>
    </source>
</reference>
<feature type="transmembrane region" description="Helical" evidence="19">
    <location>
        <begin position="31"/>
        <end position="51"/>
    </location>
</feature>
<evidence type="ECO:0000256" key="13">
    <source>
        <dbReference type="ARBA" id="ARBA00023136"/>
    </source>
</evidence>
<gene>
    <name evidence="19 20" type="primary">cobS</name>
    <name evidence="20" type="ORF">ACFQ38_11210</name>
</gene>
<evidence type="ECO:0000256" key="15">
    <source>
        <dbReference type="ARBA" id="ARBA00032605"/>
    </source>
</evidence>
<accession>A0ABW3U1Y7</accession>
<dbReference type="Proteomes" id="UP001597231">
    <property type="component" value="Unassembled WGS sequence"/>
</dbReference>
<keyword evidence="13 19" id="KW-0472">Membrane</keyword>
<dbReference type="Pfam" id="PF02654">
    <property type="entry name" value="CobS"/>
    <property type="match status" value="1"/>
</dbReference>
<dbReference type="EMBL" id="JBHTLT010000049">
    <property type="protein sequence ID" value="MFD1205668.1"/>
    <property type="molecule type" value="Genomic_DNA"/>
</dbReference>
<keyword evidence="9 19" id="KW-0808">Transferase</keyword>
<comment type="function">
    <text evidence="14 19">Joins adenosylcobinamide-GDP and alpha-ribazole to generate adenosylcobalamin (Ado-cobalamin). Also synthesizes adenosylcobalamin 5'-phosphate from adenosylcobinamide-GDP and alpha-ribazole 5'-phosphate.</text>
</comment>
<name>A0ABW3U1Y7_9BACL</name>
<evidence type="ECO:0000256" key="14">
    <source>
        <dbReference type="ARBA" id="ARBA00025228"/>
    </source>
</evidence>
<evidence type="ECO:0000256" key="4">
    <source>
        <dbReference type="ARBA" id="ARBA00010561"/>
    </source>
</evidence>
<evidence type="ECO:0000256" key="19">
    <source>
        <dbReference type="HAMAP-Rule" id="MF_00719"/>
    </source>
</evidence>
<comment type="subcellular location">
    <subcellularLocation>
        <location evidence="2 19">Cell membrane</location>
        <topology evidence="2 19">Multi-pass membrane protein</topology>
    </subcellularLocation>
</comment>
<keyword evidence="11 19" id="KW-0460">Magnesium</keyword>
<evidence type="ECO:0000313" key="20">
    <source>
        <dbReference type="EMBL" id="MFD1205668.1"/>
    </source>
</evidence>
<dbReference type="GO" id="GO:0051073">
    <property type="term" value="F:adenosylcobinamide-GDP ribazoletransferase activity"/>
    <property type="evidence" value="ECO:0007669"/>
    <property type="project" value="UniProtKB-EC"/>
</dbReference>
<evidence type="ECO:0000256" key="9">
    <source>
        <dbReference type="ARBA" id="ARBA00022679"/>
    </source>
</evidence>
<comment type="similarity">
    <text evidence="4 19">Belongs to the CobS family.</text>
</comment>
<feature type="transmembrane region" description="Helical" evidence="19">
    <location>
        <begin position="136"/>
        <end position="157"/>
    </location>
</feature>
<comment type="catalytic activity">
    <reaction evidence="17 19">
        <text>alpha-ribazole + adenosylcob(III)inamide-GDP = adenosylcob(III)alamin + GMP + H(+)</text>
        <dbReference type="Rhea" id="RHEA:16049"/>
        <dbReference type="ChEBI" id="CHEBI:10329"/>
        <dbReference type="ChEBI" id="CHEBI:15378"/>
        <dbReference type="ChEBI" id="CHEBI:18408"/>
        <dbReference type="ChEBI" id="CHEBI:58115"/>
        <dbReference type="ChEBI" id="CHEBI:60487"/>
        <dbReference type="EC" id="2.7.8.26"/>
    </reaction>
</comment>
<evidence type="ECO:0000313" key="21">
    <source>
        <dbReference type="Proteomes" id="UP001597231"/>
    </source>
</evidence>
<keyword evidence="7 19" id="KW-1003">Cell membrane</keyword>
<dbReference type="PANTHER" id="PTHR34148">
    <property type="entry name" value="ADENOSYLCOBINAMIDE-GDP RIBAZOLETRANSFERASE"/>
    <property type="match status" value="1"/>
</dbReference>
<organism evidence="20 21">
    <name type="scientific">Sporosarcina contaminans</name>
    <dbReference type="NCBI Taxonomy" id="633403"/>
    <lineage>
        <taxon>Bacteria</taxon>
        <taxon>Bacillati</taxon>
        <taxon>Bacillota</taxon>
        <taxon>Bacilli</taxon>
        <taxon>Bacillales</taxon>
        <taxon>Caryophanaceae</taxon>
        <taxon>Sporosarcina</taxon>
    </lineage>
</organism>
<comment type="cofactor">
    <cofactor evidence="1 19">
        <name>Mg(2+)</name>
        <dbReference type="ChEBI" id="CHEBI:18420"/>
    </cofactor>
</comment>
<comment type="pathway">
    <text evidence="3 19">Cofactor biosynthesis; adenosylcobalamin biosynthesis; adenosylcobalamin from cob(II)yrinate a,c-diamide: step 7/7.</text>
</comment>
<dbReference type="RefSeq" id="WP_381480910.1">
    <property type="nucleotide sequence ID" value="NZ_JBHTLT010000049.1"/>
</dbReference>
<feature type="transmembrane region" description="Helical" evidence="19">
    <location>
        <begin position="178"/>
        <end position="198"/>
    </location>
</feature>
<dbReference type="HAMAP" id="MF_00719">
    <property type="entry name" value="CobS"/>
    <property type="match status" value="1"/>
</dbReference>
<protein>
    <recommendedName>
        <fullName evidence="6 19">Adenosylcobinamide-GDP ribazoletransferase</fullName>
        <ecNumber evidence="5 19">2.7.8.26</ecNumber>
    </recommendedName>
    <alternativeName>
        <fullName evidence="16 19">Cobalamin synthase</fullName>
    </alternativeName>
    <alternativeName>
        <fullName evidence="15 19">Cobalamin-5'-phosphate synthase</fullName>
    </alternativeName>
</protein>
<evidence type="ECO:0000256" key="6">
    <source>
        <dbReference type="ARBA" id="ARBA00015850"/>
    </source>
</evidence>
<keyword evidence="8 19" id="KW-0169">Cobalamin biosynthesis</keyword>
<evidence type="ECO:0000256" key="8">
    <source>
        <dbReference type="ARBA" id="ARBA00022573"/>
    </source>
</evidence>
<sequence length="253" mass="27475">MKGFVLSLQFFTSIPIKKELPMGKKEVTSMYIALPIIGGLIGLFTFGVAMLSETINFSPLLTAVLLLIVMTGLTGGLHLDGFADTGDAYFSYRDLKKRHEILNDPRIGAFGTMAMVFLLLLKAALLYEFLSGNASGFAVFIAIPLLARAGMNVYFALTPLSKEEGIAHFFKTKMNGRIVKLGSLLIGLATLIATIFALSTILLPIVWFVVLVLGVLLFNRWSLKHFGGVTGDLCGAFIEGMEAVLWIVAIVCM</sequence>
<feature type="transmembrane region" description="Helical" evidence="19">
    <location>
        <begin position="57"/>
        <end position="79"/>
    </location>
</feature>
<dbReference type="PANTHER" id="PTHR34148:SF1">
    <property type="entry name" value="ADENOSYLCOBINAMIDE-GDP RIBAZOLETRANSFERASE"/>
    <property type="match status" value="1"/>
</dbReference>
<evidence type="ECO:0000256" key="7">
    <source>
        <dbReference type="ARBA" id="ARBA00022475"/>
    </source>
</evidence>
<proteinExistence type="inferred from homology"/>
<keyword evidence="10 19" id="KW-0812">Transmembrane</keyword>
<keyword evidence="21" id="KW-1185">Reference proteome</keyword>
<evidence type="ECO:0000256" key="3">
    <source>
        <dbReference type="ARBA" id="ARBA00004663"/>
    </source>
</evidence>
<feature type="transmembrane region" description="Helical" evidence="19">
    <location>
        <begin position="107"/>
        <end position="130"/>
    </location>
</feature>
<evidence type="ECO:0000256" key="12">
    <source>
        <dbReference type="ARBA" id="ARBA00022989"/>
    </source>
</evidence>
<evidence type="ECO:0000256" key="16">
    <source>
        <dbReference type="ARBA" id="ARBA00032853"/>
    </source>
</evidence>
<evidence type="ECO:0000256" key="11">
    <source>
        <dbReference type="ARBA" id="ARBA00022842"/>
    </source>
</evidence>
<dbReference type="InterPro" id="IPR003805">
    <property type="entry name" value="CobS"/>
</dbReference>
<evidence type="ECO:0000256" key="10">
    <source>
        <dbReference type="ARBA" id="ARBA00022692"/>
    </source>
</evidence>
<evidence type="ECO:0000256" key="18">
    <source>
        <dbReference type="ARBA" id="ARBA00049504"/>
    </source>
</evidence>